<name>K1UPA7_9ZZZZ</name>
<proteinExistence type="predicted"/>
<comment type="caution">
    <text evidence="1">The sequence shown here is derived from an EMBL/GenBank/DDBJ whole genome shotgun (WGS) entry which is preliminary data.</text>
</comment>
<organism evidence="1">
    <name type="scientific">human gut metagenome</name>
    <dbReference type="NCBI Taxonomy" id="408170"/>
    <lineage>
        <taxon>unclassified sequences</taxon>
        <taxon>metagenomes</taxon>
        <taxon>organismal metagenomes</taxon>
    </lineage>
</organism>
<keyword evidence="1" id="KW-0808">Transferase</keyword>
<reference evidence="1" key="1">
    <citation type="journal article" date="2013" name="Environ. Microbiol.">
        <title>Microbiota from the distal guts of lean and obese adolescents exhibit partial functional redundancy besides clear differences in community structure.</title>
        <authorList>
            <person name="Ferrer M."/>
            <person name="Ruiz A."/>
            <person name="Lanza F."/>
            <person name="Haange S.B."/>
            <person name="Oberbach A."/>
            <person name="Till H."/>
            <person name="Bargiela R."/>
            <person name="Campoy C."/>
            <person name="Segura M.T."/>
            <person name="Richter M."/>
            <person name="von Bergen M."/>
            <person name="Seifert J."/>
            <person name="Suarez A."/>
        </authorList>
    </citation>
    <scope>NUCLEOTIDE SEQUENCE</scope>
</reference>
<sequence>MNVLRILHIVTYMGRGGLETMIMNYYRNIDRTKIQFDFLVHRQEKADYDDEILSLGGHIYHMPMLNPFSKAYFNALDDFFDNHKYDIVHSHLDCMSAYP</sequence>
<dbReference type="AlphaFoldDB" id="K1UPA7"/>
<gene>
    <name evidence="1" type="ORF">OBE_02456</name>
</gene>
<dbReference type="EMBL" id="AJWZ01001602">
    <property type="protein sequence ID" value="EKC73306.1"/>
    <property type="molecule type" value="Genomic_DNA"/>
</dbReference>
<dbReference type="SUPFAM" id="SSF53756">
    <property type="entry name" value="UDP-Glycosyltransferase/glycogen phosphorylase"/>
    <property type="match status" value="1"/>
</dbReference>
<feature type="non-terminal residue" evidence="1">
    <location>
        <position position="99"/>
    </location>
</feature>
<accession>K1UPA7</accession>
<evidence type="ECO:0000313" key="1">
    <source>
        <dbReference type="EMBL" id="EKC73306.1"/>
    </source>
</evidence>
<protein>
    <submittedName>
        <fullName evidence="1">Glycosyl transferase group 1</fullName>
    </submittedName>
</protein>
<dbReference type="Gene3D" id="3.40.50.2000">
    <property type="entry name" value="Glycogen Phosphorylase B"/>
    <property type="match status" value="1"/>
</dbReference>
<dbReference type="GO" id="GO:0016740">
    <property type="term" value="F:transferase activity"/>
    <property type="evidence" value="ECO:0007669"/>
    <property type="project" value="UniProtKB-KW"/>
</dbReference>